<dbReference type="Gene3D" id="3.40.50.1820">
    <property type="entry name" value="alpha/beta hydrolase"/>
    <property type="match status" value="1"/>
</dbReference>
<dbReference type="InterPro" id="IPR013094">
    <property type="entry name" value="AB_hydrolase_3"/>
</dbReference>
<accession>A0A1V6S685</accession>
<dbReference type="InterPro" id="IPR050466">
    <property type="entry name" value="Carboxylest/Gibb_receptor"/>
</dbReference>
<dbReference type="GO" id="GO:0016787">
    <property type="term" value="F:hydrolase activity"/>
    <property type="evidence" value="ECO:0007669"/>
    <property type="project" value="InterPro"/>
</dbReference>
<reference evidence="3" key="1">
    <citation type="journal article" date="2017" name="Nat. Microbiol.">
        <title>Global analysis of biosynthetic gene clusters reveals vast potential of secondary metabolite production in Penicillium species.</title>
        <authorList>
            <person name="Nielsen J.C."/>
            <person name="Grijseels S."/>
            <person name="Prigent S."/>
            <person name="Ji B."/>
            <person name="Dainat J."/>
            <person name="Nielsen K.F."/>
            <person name="Frisvad J.C."/>
            <person name="Workman M."/>
            <person name="Nielsen J."/>
        </authorList>
    </citation>
    <scope>NUCLEOTIDE SEQUENCE [LARGE SCALE GENOMIC DNA]</scope>
    <source>
        <strain evidence="3">IBT 29486</strain>
    </source>
</reference>
<dbReference type="AlphaFoldDB" id="A0A1V6S685"/>
<dbReference type="GO" id="GO:0072330">
    <property type="term" value="P:monocarboxylic acid biosynthetic process"/>
    <property type="evidence" value="ECO:0007669"/>
    <property type="project" value="UniProtKB-ARBA"/>
</dbReference>
<dbReference type="GO" id="GO:0017000">
    <property type="term" value="P:antibiotic biosynthetic process"/>
    <property type="evidence" value="ECO:0007669"/>
    <property type="project" value="UniProtKB-ARBA"/>
</dbReference>
<dbReference type="Proteomes" id="UP000191518">
    <property type="component" value="Unassembled WGS sequence"/>
</dbReference>
<dbReference type="EMBL" id="MDYP01000006">
    <property type="protein sequence ID" value="OQE09378.1"/>
    <property type="molecule type" value="Genomic_DNA"/>
</dbReference>
<proteinExistence type="predicted"/>
<dbReference type="STRING" id="29845.A0A1V6S685"/>
<keyword evidence="3" id="KW-1185">Reference proteome</keyword>
<feature type="domain" description="Alpha/beta hydrolase fold-3" evidence="1">
    <location>
        <begin position="39"/>
        <end position="146"/>
    </location>
</feature>
<evidence type="ECO:0000313" key="2">
    <source>
        <dbReference type="EMBL" id="OQE09378.1"/>
    </source>
</evidence>
<dbReference type="SUPFAM" id="SSF53474">
    <property type="entry name" value="alpha/beta-Hydrolases"/>
    <property type="match status" value="1"/>
</dbReference>
<organism evidence="2 3">
    <name type="scientific">Penicillium vulpinum</name>
    <dbReference type="NCBI Taxonomy" id="29845"/>
    <lineage>
        <taxon>Eukaryota</taxon>
        <taxon>Fungi</taxon>
        <taxon>Dikarya</taxon>
        <taxon>Ascomycota</taxon>
        <taxon>Pezizomycotina</taxon>
        <taxon>Eurotiomycetes</taxon>
        <taxon>Eurotiomycetidae</taxon>
        <taxon>Eurotiales</taxon>
        <taxon>Aspergillaceae</taxon>
        <taxon>Penicillium</taxon>
    </lineage>
</organism>
<evidence type="ECO:0000259" key="1">
    <source>
        <dbReference type="Pfam" id="PF07859"/>
    </source>
</evidence>
<dbReference type="PANTHER" id="PTHR23024:SF339">
    <property type="entry name" value="ALPHA_BETA HYDROLASE FOLD-3 DOMAIN-CONTAINING PROTEIN"/>
    <property type="match status" value="1"/>
</dbReference>
<protein>
    <recommendedName>
        <fullName evidence="1">Alpha/beta hydrolase fold-3 domain-containing protein</fullName>
    </recommendedName>
</protein>
<dbReference type="InterPro" id="IPR029058">
    <property type="entry name" value="AB_hydrolase_fold"/>
</dbReference>
<evidence type="ECO:0000313" key="3">
    <source>
        <dbReference type="Proteomes" id="UP000191518"/>
    </source>
</evidence>
<comment type="caution">
    <text evidence="2">The sequence shown here is derived from an EMBL/GenBank/DDBJ whole genome shotgun (WGS) entry which is preliminary data.</text>
</comment>
<name>A0A1V6S685_9EURO</name>
<dbReference type="Pfam" id="PF07859">
    <property type="entry name" value="Abhydrolase_3"/>
    <property type="match status" value="1"/>
</dbReference>
<dbReference type="PANTHER" id="PTHR23024">
    <property type="entry name" value="ARYLACETAMIDE DEACETYLASE"/>
    <property type="match status" value="1"/>
</dbReference>
<sequence>MERYIQASFRVGSDLGIPFWAESVLLEMVMGDSLALDFYGHWISDLAMAHGAAIISPNYRLMPEATSTEINDDIRDFWEWLHSSALVDLLSAHTTPTTLDLDRILTTGESAGGLLSINLALSNPSDIRATTAAYPFLDIESEDYSSPRAAPPVGMHVPESVVQDTMSSIALGTAVSSILAQERAAFMPAATEHGALAGMYERGVQESERGRLYPMDRLEQPDCCVPRRGIAIIQGRQDSVVPVRGVEKFVNRAREVLNGKPGSDRIVLALRDGEHGFDGDVRLAEQCLQDALKVALEAWLE</sequence>
<gene>
    <name evidence="2" type="ORF">PENVUL_c006G06916</name>
</gene>